<name>A0A1V0SCT4_9VIRU</name>
<gene>
    <name evidence="1" type="ORF">Indivirus_1_145</name>
</gene>
<proteinExistence type="predicted"/>
<organism evidence="1">
    <name type="scientific">Indivirus ILV1</name>
    <dbReference type="NCBI Taxonomy" id="1977633"/>
    <lineage>
        <taxon>Viruses</taxon>
        <taxon>Varidnaviria</taxon>
        <taxon>Bamfordvirae</taxon>
        <taxon>Nucleocytoviricota</taxon>
        <taxon>Megaviricetes</taxon>
        <taxon>Imitervirales</taxon>
        <taxon>Mimiviridae</taxon>
        <taxon>Klosneuvirinae</taxon>
        <taxon>Indivirus</taxon>
    </lineage>
</organism>
<dbReference type="EMBL" id="KY684085">
    <property type="protein sequence ID" value="ARF09522.1"/>
    <property type="molecule type" value="Genomic_DNA"/>
</dbReference>
<protein>
    <submittedName>
        <fullName evidence="1">Uncharacterized protein</fullName>
    </submittedName>
</protein>
<evidence type="ECO:0000313" key="1">
    <source>
        <dbReference type="EMBL" id="ARF09522.1"/>
    </source>
</evidence>
<reference evidence="1" key="1">
    <citation type="journal article" date="2017" name="Science">
        <title>Giant viruses with an expanded complement of translation system components.</title>
        <authorList>
            <person name="Schulz F."/>
            <person name="Yutin N."/>
            <person name="Ivanova N.N."/>
            <person name="Ortega D.R."/>
            <person name="Lee T.K."/>
            <person name="Vierheilig J."/>
            <person name="Daims H."/>
            <person name="Horn M."/>
            <person name="Wagner M."/>
            <person name="Jensen G.J."/>
            <person name="Kyrpides N.C."/>
            <person name="Koonin E.V."/>
            <person name="Woyke T."/>
        </authorList>
    </citation>
    <scope>NUCLEOTIDE SEQUENCE</scope>
    <source>
        <strain evidence="1">ILV1</strain>
    </source>
</reference>
<accession>A0A1V0SCT4</accession>
<sequence>MRRVFRPFVARYYKTECIKNQNLINDEDSELAVMSWLHSMCDPKREFCNNDVEFELKEYGHFAIPEDYDAEMAWRHVMYDPPKLTEKKI</sequence>